<name>A0A3S3US71_9SPHI</name>
<evidence type="ECO:0000313" key="1">
    <source>
        <dbReference type="EMBL" id="RWY49455.1"/>
    </source>
</evidence>
<dbReference type="Gene3D" id="3.40.50.150">
    <property type="entry name" value="Vaccinia Virus protein VP39"/>
    <property type="match status" value="1"/>
</dbReference>
<dbReference type="GO" id="GO:0032259">
    <property type="term" value="P:methylation"/>
    <property type="evidence" value="ECO:0007669"/>
    <property type="project" value="UniProtKB-KW"/>
</dbReference>
<keyword evidence="1" id="KW-0489">Methyltransferase</keyword>
<dbReference type="InterPro" id="IPR029063">
    <property type="entry name" value="SAM-dependent_MTases_sf"/>
</dbReference>
<dbReference type="InterPro" id="IPR006342">
    <property type="entry name" value="FkbM_mtfrase"/>
</dbReference>
<dbReference type="SUPFAM" id="SSF53335">
    <property type="entry name" value="S-adenosyl-L-methionine-dependent methyltransferases"/>
    <property type="match status" value="1"/>
</dbReference>
<accession>A0A3S3US71</accession>
<dbReference type="NCBIfam" id="TIGR01444">
    <property type="entry name" value="fkbM_fam"/>
    <property type="match status" value="1"/>
</dbReference>
<reference evidence="1 2" key="1">
    <citation type="submission" date="2019-01" db="EMBL/GenBank/DDBJ databases">
        <title>Mucilaginibacter antarcticum sp. nov., isolated from antarctic soil.</title>
        <authorList>
            <person name="Yan Y.-Q."/>
            <person name="Du Z.-J."/>
        </authorList>
    </citation>
    <scope>NUCLEOTIDE SEQUENCE [LARGE SCALE GENOMIC DNA]</scope>
    <source>
        <strain evidence="1 2">F01003</strain>
    </source>
</reference>
<dbReference type="EMBL" id="SBIW01000008">
    <property type="protein sequence ID" value="RWY49455.1"/>
    <property type="molecule type" value="Genomic_DNA"/>
</dbReference>
<dbReference type="AlphaFoldDB" id="A0A3S3US71"/>
<proteinExistence type="predicted"/>
<sequence>MQRTINFVLNHPFTKGHRLAGIAKLLKWQITSRLHKKPVEFQFTQNSKLMVWKGLTGATGNIYCGLHEFEDMAFLLHFLRPGDLFADVGANIGSYTMLASAEIGARSVTVEPLPATFKNLLQNIQLNNIGDKVNALNIGIGS</sequence>
<evidence type="ECO:0000313" key="2">
    <source>
        <dbReference type="Proteomes" id="UP000286701"/>
    </source>
</evidence>
<dbReference type="OrthoDB" id="9812600at2"/>
<organism evidence="1 2">
    <name type="scientific">Mucilaginibacter gilvus</name>
    <dbReference type="NCBI Taxonomy" id="2305909"/>
    <lineage>
        <taxon>Bacteria</taxon>
        <taxon>Pseudomonadati</taxon>
        <taxon>Bacteroidota</taxon>
        <taxon>Sphingobacteriia</taxon>
        <taxon>Sphingobacteriales</taxon>
        <taxon>Sphingobacteriaceae</taxon>
        <taxon>Mucilaginibacter</taxon>
    </lineage>
</organism>
<keyword evidence="2" id="KW-1185">Reference proteome</keyword>
<protein>
    <submittedName>
        <fullName evidence="1">FkbM family methyltransferase</fullName>
    </submittedName>
</protein>
<dbReference type="GO" id="GO:0008168">
    <property type="term" value="F:methyltransferase activity"/>
    <property type="evidence" value="ECO:0007669"/>
    <property type="project" value="UniProtKB-KW"/>
</dbReference>
<dbReference type="Proteomes" id="UP000286701">
    <property type="component" value="Unassembled WGS sequence"/>
</dbReference>
<comment type="caution">
    <text evidence="1">The sequence shown here is derived from an EMBL/GenBank/DDBJ whole genome shotgun (WGS) entry which is preliminary data.</text>
</comment>
<gene>
    <name evidence="1" type="ORF">EPL05_18810</name>
</gene>
<keyword evidence="1" id="KW-0808">Transferase</keyword>